<sequence length="1691" mass="188569">MGNRGQKRAETIDELPADKRACTSLEFRPSSSNSSVQAPMNYTNSTTEVHGDMDTSSSYSGSIHSEGEGEKDSAYGSCDSDGEQRQNALRDYQRYRSSGDHGKFKKVLSSLDQEGEESGTLAALTELCELLSFCADSSLSSLMADSVSPILVKLARHENNPNIMLLAIRAITYLCDVHPRSSGFLVRHDAVPALCQRLIAIEYLDVAEQCLQALEKISHDQPLACLQSGAIMAVLTYIDFFSTSVQRVALSTVVNICKKLPSECPSTFMEAVPMLCKLLQYEDPQLVENVATCLIKIAERVQNSPDMLDELCNHGLIQQATHLIDLNCRTTLCQPVYTGLIGLLVKLASGSIVAFRTLFELNISSILKDVLSTYNLSHGMPSSNMVDGSCNQVHEVLKLLNELLPAIARDHSISVNLEKENFLVNQPDHLQKFGMDLLSILIQVVNSGANLYVCYGSLSVINKFVYFSKSEMLIELLKDTNISSFLAGVFTRKDNHVLMLALQIADTILQKLSDIFLNSFLKEGVFFAIDTLSTLEKGSQLMFPMFSGIQQSNDTRQNCAARDAHKCLCYAFDTSQSAFASETGSCRLEKDSVHSLAKQIKTNYFDTKILNHEPGLTDILQKLRTLAAALTDLVNTSMSKDSPRLHEEFYSILHQIMAQLNGRDPISTFEFIESGIVKALVNYLSNGQYLRENTELSGGFNHTCGVEKRFEVFGRLFLPSLDAPLEDFPLSILTQKLQTALSSLENFPVILSHSNKQRNSFATVPYGRCTSHPCLKVQFMRGEGETRLCDYSDVLTVDPFSSLDAIERYLWPKVSKNRTEHGKSAATRALSRLESLPSQLPSDMSSPGGKIPDLMESDSMSSDMQAMQEDKPNISHSLPEEGDNSRQTTGETTGSSEVPIDHVENKQHNSSAVDTSMITEYSGSSSNEDTSPKLLFYLEGHQLDQALSLYQAILQQQIKAEHDTVNFAKLWSQVYRVTYRRAVKPGQSCSQDSQHQAHDSSMSDRVGTYWQCTPFFSDMFVSKLASDLEMSNPVYDVLFFLKSLEGMNRFRFHLMSNERMYAFAEGRIDNLDNLKVTASAVPQNEFVSSKLTEKLEQQMRDPLAMSIGGMPLWCSKLMTSCPFLLAFEARCKYFRLAAFGQLQAQPHPTSHNDSGGLNGRRQNASGLPRKKFLVCRDRILESATQMMNLYARQKAILEVEYNEEVGTGLGPTLEFYTLVSHEFQKSGLGMWREDHRLLLPTTSLQMEDEDSRIVVSPCGLFPHPWSSTVSTSGGMEFSEVISKFVLLGQVIAKSVQDGRVLDIPFSKAFYKLILGQELTVYDIHSFDPELSRALLEFQAVVERKRYLESVCGENSALKLNLCFRNTTIEDLSLDFSLPGYPDYILTSGPDPKMENLAINPLYPKNLAINLAIDLVPLLFCSSSVVDGAEQSPHKINTYIHRHTDLALFLYSLFFLIFIFFSDLSSTTAQFVVDPNTTATVDKEAEDRECHARDLKVGPDGQRSGQGHTFLILQVFPIKHLQFFSEEELERLLCGEREFWTSNELLDHIKFDHGYTSSSPPILNFVTGAPRLPPGGLASLNPKLTIVRKVQPQFTHSSQCADADLPSVMTCANYLKMPPYSSKTGSGFINVGRERGVDGYDLKLQNGHENGGRIEEVMMFKTNPATNNWIPSIEDHQAIYVCYAKLNRSESG</sequence>
<evidence type="ECO:0000256" key="3">
    <source>
        <dbReference type="ARBA" id="ARBA00012485"/>
    </source>
</evidence>
<evidence type="ECO:0000256" key="6">
    <source>
        <dbReference type="PROSITE-ProRule" id="PRU00104"/>
    </source>
</evidence>
<dbReference type="InterPro" id="IPR000569">
    <property type="entry name" value="HECT_dom"/>
</dbReference>
<dbReference type="InterPro" id="IPR011989">
    <property type="entry name" value="ARM-like"/>
</dbReference>
<evidence type="ECO:0000259" key="8">
    <source>
        <dbReference type="PROSITE" id="PS50237"/>
    </source>
</evidence>
<name>A0A4S4EL98_CAMSN</name>
<gene>
    <name evidence="9" type="ORF">TEA_011896</name>
</gene>
<dbReference type="InterPro" id="IPR035983">
    <property type="entry name" value="Hect_E3_ubiquitin_ligase"/>
</dbReference>
<dbReference type="SUPFAM" id="SSF48371">
    <property type="entry name" value="ARM repeat"/>
    <property type="match status" value="1"/>
</dbReference>
<dbReference type="STRING" id="542762.A0A4S4EL98"/>
<evidence type="ECO:0000256" key="4">
    <source>
        <dbReference type="ARBA" id="ARBA00022679"/>
    </source>
</evidence>
<proteinExistence type="inferred from homology"/>
<dbReference type="SMART" id="SM00119">
    <property type="entry name" value="HECTc"/>
    <property type="match status" value="1"/>
</dbReference>
<feature type="compositionally biased region" description="Basic and acidic residues" evidence="7">
    <location>
        <begin position="7"/>
        <end position="21"/>
    </location>
</feature>
<evidence type="ECO:0000313" key="9">
    <source>
        <dbReference type="EMBL" id="THG17391.1"/>
    </source>
</evidence>
<dbReference type="Proteomes" id="UP000306102">
    <property type="component" value="Unassembled WGS sequence"/>
</dbReference>
<dbReference type="PANTHER" id="PTHR45670:SF10">
    <property type="entry name" value="E3 UBIQUITIN-PROTEIN LIGASE UPL4"/>
    <property type="match status" value="1"/>
</dbReference>
<feature type="compositionally biased region" description="Low complexity" evidence="7">
    <location>
        <begin position="857"/>
        <end position="867"/>
    </location>
</feature>
<dbReference type="EMBL" id="SDRB02003552">
    <property type="protein sequence ID" value="THG17391.1"/>
    <property type="molecule type" value="Genomic_DNA"/>
</dbReference>
<dbReference type="PANTHER" id="PTHR45670">
    <property type="entry name" value="E3 UBIQUITIN-PROTEIN LIGASE TRIP12"/>
    <property type="match status" value="1"/>
</dbReference>
<feature type="active site" description="Glycyl thioester intermediate" evidence="6">
    <location>
        <position position="1610"/>
    </location>
</feature>
<dbReference type="Pfam" id="PF25579">
    <property type="entry name" value="TPR_TRIP12_N"/>
    <property type="match status" value="1"/>
</dbReference>
<protein>
    <recommendedName>
        <fullName evidence="3">HECT-type E3 ubiquitin transferase</fullName>
        <ecNumber evidence="3">2.3.2.26</ecNumber>
    </recommendedName>
</protein>
<feature type="compositionally biased region" description="Polar residues" evidence="7">
    <location>
        <begin position="885"/>
        <end position="896"/>
    </location>
</feature>
<keyword evidence="4" id="KW-0808">Transferase</keyword>
<dbReference type="Gene3D" id="1.25.10.10">
    <property type="entry name" value="Leucine-rich Repeat Variant"/>
    <property type="match status" value="1"/>
</dbReference>
<accession>A0A4S4EL98</accession>
<evidence type="ECO:0000256" key="1">
    <source>
        <dbReference type="ARBA" id="ARBA00000885"/>
    </source>
</evidence>
<dbReference type="InterPro" id="IPR057948">
    <property type="entry name" value="TPR_TRIP12_N"/>
</dbReference>
<dbReference type="Pfam" id="PF00632">
    <property type="entry name" value="HECT"/>
    <property type="match status" value="3"/>
</dbReference>
<feature type="region of interest" description="Disordered" evidence="7">
    <location>
        <begin position="1145"/>
        <end position="1164"/>
    </location>
</feature>
<evidence type="ECO:0000313" key="10">
    <source>
        <dbReference type="Proteomes" id="UP000306102"/>
    </source>
</evidence>
<dbReference type="Gene3D" id="3.30.2410.10">
    <property type="entry name" value="Hect, E3 ligase catalytic domain"/>
    <property type="match status" value="1"/>
</dbReference>
<dbReference type="InterPro" id="IPR016024">
    <property type="entry name" value="ARM-type_fold"/>
</dbReference>
<dbReference type="GO" id="GO:0000209">
    <property type="term" value="P:protein polyubiquitination"/>
    <property type="evidence" value="ECO:0007669"/>
    <property type="project" value="TreeGrafter"/>
</dbReference>
<evidence type="ECO:0000256" key="5">
    <source>
        <dbReference type="ARBA" id="ARBA00022786"/>
    </source>
</evidence>
<feature type="compositionally biased region" description="Polar residues" evidence="7">
    <location>
        <begin position="29"/>
        <end position="48"/>
    </location>
</feature>
<dbReference type="GO" id="GO:0061630">
    <property type="term" value="F:ubiquitin protein ligase activity"/>
    <property type="evidence" value="ECO:0007669"/>
    <property type="project" value="UniProtKB-EC"/>
</dbReference>
<comment type="catalytic activity">
    <reaction evidence="1">
        <text>S-ubiquitinyl-[E2 ubiquitin-conjugating enzyme]-L-cysteine + [acceptor protein]-L-lysine = [E2 ubiquitin-conjugating enzyme]-L-cysteine + N(6)-ubiquitinyl-[acceptor protein]-L-lysine.</text>
        <dbReference type="EC" id="2.3.2.26"/>
    </reaction>
</comment>
<dbReference type="EC" id="2.3.2.26" evidence="3"/>
<comment type="caution">
    <text evidence="9">The sequence shown here is derived from an EMBL/GenBank/DDBJ whole genome shotgun (WGS) entry which is preliminary data.</text>
</comment>
<feature type="region of interest" description="Disordered" evidence="7">
    <location>
        <begin position="836"/>
        <end position="913"/>
    </location>
</feature>
<feature type="domain" description="HECT" evidence="8">
    <location>
        <begin position="1185"/>
        <end position="1623"/>
    </location>
</feature>
<comment type="similarity">
    <text evidence="2">Belongs to the UPL family. K-HECT subfamily.</text>
</comment>
<reference evidence="9 10" key="1">
    <citation type="journal article" date="2018" name="Proc. Natl. Acad. Sci. U.S.A.">
        <title>Draft genome sequence of Camellia sinensis var. sinensis provides insights into the evolution of the tea genome and tea quality.</title>
        <authorList>
            <person name="Wei C."/>
            <person name="Yang H."/>
            <person name="Wang S."/>
            <person name="Zhao J."/>
            <person name="Liu C."/>
            <person name="Gao L."/>
            <person name="Xia E."/>
            <person name="Lu Y."/>
            <person name="Tai Y."/>
            <person name="She G."/>
            <person name="Sun J."/>
            <person name="Cao H."/>
            <person name="Tong W."/>
            <person name="Gao Q."/>
            <person name="Li Y."/>
            <person name="Deng W."/>
            <person name="Jiang X."/>
            <person name="Wang W."/>
            <person name="Chen Q."/>
            <person name="Zhang S."/>
            <person name="Li H."/>
            <person name="Wu J."/>
            <person name="Wang P."/>
            <person name="Li P."/>
            <person name="Shi C."/>
            <person name="Zheng F."/>
            <person name="Jian J."/>
            <person name="Huang B."/>
            <person name="Shan D."/>
            <person name="Shi M."/>
            <person name="Fang C."/>
            <person name="Yue Y."/>
            <person name="Li F."/>
            <person name="Li D."/>
            <person name="Wei S."/>
            <person name="Han B."/>
            <person name="Jiang C."/>
            <person name="Yin Y."/>
            <person name="Xia T."/>
            <person name="Zhang Z."/>
            <person name="Bennetzen J.L."/>
            <person name="Zhao S."/>
            <person name="Wan X."/>
        </authorList>
    </citation>
    <scope>NUCLEOTIDE SEQUENCE [LARGE SCALE GENOMIC DNA]</scope>
    <source>
        <strain evidence="10">cv. Shuchazao</strain>
        <tissue evidence="9">Leaf</tissue>
    </source>
</reference>
<organism evidence="9 10">
    <name type="scientific">Camellia sinensis var. sinensis</name>
    <name type="common">China tea</name>
    <dbReference type="NCBI Taxonomy" id="542762"/>
    <lineage>
        <taxon>Eukaryota</taxon>
        <taxon>Viridiplantae</taxon>
        <taxon>Streptophyta</taxon>
        <taxon>Embryophyta</taxon>
        <taxon>Tracheophyta</taxon>
        <taxon>Spermatophyta</taxon>
        <taxon>Magnoliopsida</taxon>
        <taxon>eudicotyledons</taxon>
        <taxon>Gunneridae</taxon>
        <taxon>Pentapetalae</taxon>
        <taxon>asterids</taxon>
        <taxon>Ericales</taxon>
        <taxon>Theaceae</taxon>
        <taxon>Camellia</taxon>
    </lineage>
</organism>
<dbReference type="GO" id="GO:0043161">
    <property type="term" value="P:proteasome-mediated ubiquitin-dependent protein catabolic process"/>
    <property type="evidence" value="ECO:0007669"/>
    <property type="project" value="TreeGrafter"/>
</dbReference>
<dbReference type="InterPro" id="IPR045322">
    <property type="entry name" value="HECTD1/TRIP12-like"/>
</dbReference>
<feature type="compositionally biased region" description="Polar residues" evidence="7">
    <location>
        <begin position="836"/>
        <end position="845"/>
    </location>
</feature>
<feature type="region of interest" description="Disordered" evidence="7">
    <location>
        <begin position="1"/>
        <end position="83"/>
    </location>
</feature>
<evidence type="ECO:0000256" key="2">
    <source>
        <dbReference type="ARBA" id="ARBA00006331"/>
    </source>
</evidence>
<keyword evidence="5 6" id="KW-0833">Ubl conjugation pathway</keyword>
<dbReference type="PROSITE" id="PS50237">
    <property type="entry name" value="HECT"/>
    <property type="match status" value="1"/>
</dbReference>
<evidence type="ECO:0000256" key="7">
    <source>
        <dbReference type="SAM" id="MobiDB-lite"/>
    </source>
</evidence>
<dbReference type="SUPFAM" id="SSF56204">
    <property type="entry name" value="Hect, E3 ligase catalytic domain"/>
    <property type="match status" value="2"/>
</dbReference>
<keyword evidence="10" id="KW-1185">Reference proteome</keyword>
<dbReference type="Gene3D" id="3.90.1750.10">
    <property type="entry name" value="Hect, E3 ligase catalytic domains"/>
    <property type="match status" value="1"/>
</dbReference>